<accession>A0A6J7WSE6</accession>
<organism evidence="1">
    <name type="scientific">uncultured Caudovirales phage</name>
    <dbReference type="NCBI Taxonomy" id="2100421"/>
    <lineage>
        <taxon>Viruses</taxon>
        <taxon>Duplodnaviria</taxon>
        <taxon>Heunggongvirae</taxon>
        <taxon>Uroviricota</taxon>
        <taxon>Caudoviricetes</taxon>
        <taxon>Peduoviridae</taxon>
        <taxon>Maltschvirus</taxon>
        <taxon>Maltschvirus maltsch</taxon>
    </lineage>
</organism>
<reference evidence="1" key="1">
    <citation type="submission" date="2020-05" db="EMBL/GenBank/DDBJ databases">
        <authorList>
            <person name="Chiriac C."/>
            <person name="Salcher M."/>
            <person name="Ghai R."/>
            <person name="Kavagutti S V."/>
        </authorList>
    </citation>
    <scope>NUCLEOTIDE SEQUENCE</scope>
</reference>
<protein>
    <submittedName>
        <fullName evidence="1">Uncharacterized protein</fullName>
    </submittedName>
</protein>
<proteinExistence type="predicted"/>
<gene>
    <name evidence="1" type="ORF">UFOVP244_51</name>
</gene>
<name>A0A6J7WSE6_9CAUD</name>
<dbReference type="EMBL" id="LR798292">
    <property type="protein sequence ID" value="CAB5220891.1"/>
    <property type="molecule type" value="Genomic_DNA"/>
</dbReference>
<sequence>MSIPVEIYQTKAFKKAEKLLGRDRAKELLTKDSEVLKTMIGECVAEVGKMETQLKESVDYRRSQDTLKSLRTDFKDSTEAHRITAELAKKIVNMRQG</sequence>
<evidence type="ECO:0000313" key="1">
    <source>
        <dbReference type="EMBL" id="CAB5220891.1"/>
    </source>
</evidence>